<gene>
    <name evidence="2" type="ORF">GGP41_010024</name>
</gene>
<organism evidence="2 3">
    <name type="scientific">Cochliobolus sativus</name>
    <name type="common">Common root rot and spot blotch fungus</name>
    <name type="synonym">Bipolaris sorokiniana</name>
    <dbReference type="NCBI Taxonomy" id="45130"/>
    <lineage>
        <taxon>Eukaryota</taxon>
        <taxon>Fungi</taxon>
        <taxon>Dikarya</taxon>
        <taxon>Ascomycota</taxon>
        <taxon>Pezizomycotina</taxon>
        <taxon>Dothideomycetes</taxon>
        <taxon>Pleosporomycetidae</taxon>
        <taxon>Pleosporales</taxon>
        <taxon>Pleosporineae</taxon>
        <taxon>Pleosporaceae</taxon>
        <taxon>Bipolaris</taxon>
    </lineage>
</organism>
<dbReference type="InterPro" id="IPR000210">
    <property type="entry name" value="BTB/POZ_dom"/>
</dbReference>
<evidence type="ECO:0000259" key="1">
    <source>
        <dbReference type="PROSITE" id="PS50097"/>
    </source>
</evidence>
<dbReference type="Gene3D" id="3.30.710.10">
    <property type="entry name" value="Potassium Channel Kv1.1, Chain A"/>
    <property type="match status" value="1"/>
</dbReference>
<dbReference type="CDD" id="cd18186">
    <property type="entry name" value="BTB_POZ_ZBTB_KLHL-like"/>
    <property type="match status" value="1"/>
</dbReference>
<name>A0A8H5ZGP2_COCSA</name>
<dbReference type="SUPFAM" id="SSF54695">
    <property type="entry name" value="POZ domain"/>
    <property type="match status" value="1"/>
</dbReference>
<dbReference type="InterPro" id="IPR011333">
    <property type="entry name" value="SKP1/BTB/POZ_sf"/>
</dbReference>
<evidence type="ECO:0000313" key="3">
    <source>
        <dbReference type="Proteomes" id="UP000624244"/>
    </source>
</evidence>
<sequence>MEPRDPIITLNVKNSAGGTESFHVHQGVLCKSSKFFQNAMKQEWTRLKDKPSVIDLPDECTETVKIYIEWLYLDKNPIKRHKKGKEMQAGDSEKIYVLLAKAYVFGEKIIDPKYKNEMLINIESISIIYKGTPSNSPLRRLLATEFGLRLGDKPPLSDNLNFLDTFPKQALVDILKATVRERKSKPWELFSIMPYLGDEKS</sequence>
<reference evidence="2" key="1">
    <citation type="submission" date="2019-11" db="EMBL/GenBank/DDBJ databases">
        <title>Bipolaris sorokiniana Genome sequencing.</title>
        <authorList>
            <person name="Wang H."/>
        </authorList>
    </citation>
    <scope>NUCLEOTIDE SEQUENCE</scope>
</reference>
<feature type="domain" description="BTB" evidence="1">
    <location>
        <begin position="4"/>
        <end position="80"/>
    </location>
</feature>
<dbReference type="PROSITE" id="PS50097">
    <property type="entry name" value="BTB"/>
    <property type="match status" value="1"/>
</dbReference>
<dbReference type="AlphaFoldDB" id="A0A8H5ZGP2"/>
<dbReference type="OMA" id="WELFSIM"/>
<dbReference type="PANTHER" id="PTHR47843">
    <property type="entry name" value="BTB DOMAIN-CONTAINING PROTEIN-RELATED"/>
    <property type="match status" value="1"/>
</dbReference>
<evidence type="ECO:0000313" key="2">
    <source>
        <dbReference type="EMBL" id="KAF5848860.1"/>
    </source>
</evidence>
<accession>A0A8H5ZGP2</accession>
<dbReference type="EMBL" id="WNKQ01000010">
    <property type="protein sequence ID" value="KAF5848860.1"/>
    <property type="molecule type" value="Genomic_DNA"/>
</dbReference>
<protein>
    <recommendedName>
        <fullName evidence="1">BTB domain-containing protein</fullName>
    </recommendedName>
</protein>
<dbReference type="PANTHER" id="PTHR47843:SF2">
    <property type="entry name" value="BTB DOMAIN-CONTAINING PROTEIN"/>
    <property type="match status" value="1"/>
</dbReference>
<comment type="caution">
    <text evidence="2">The sequence shown here is derived from an EMBL/GenBank/DDBJ whole genome shotgun (WGS) entry which is preliminary data.</text>
</comment>
<proteinExistence type="predicted"/>
<dbReference type="Proteomes" id="UP000624244">
    <property type="component" value="Unassembled WGS sequence"/>
</dbReference>
<dbReference type="Pfam" id="PF00651">
    <property type="entry name" value="BTB"/>
    <property type="match status" value="1"/>
</dbReference>